<dbReference type="VEuPathDB" id="AmoebaDB:EIN_110300"/>
<dbReference type="Proteomes" id="UP000014680">
    <property type="component" value="Unassembled WGS sequence"/>
</dbReference>
<organism evidence="1 2">
    <name type="scientific">Entamoeba invadens IP1</name>
    <dbReference type="NCBI Taxonomy" id="370355"/>
    <lineage>
        <taxon>Eukaryota</taxon>
        <taxon>Amoebozoa</taxon>
        <taxon>Evosea</taxon>
        <taxon>Archamoebae</taxon>
        <taxon>Mastigamoebida</taxon>
        <taxon>Entamoebidae</taxon>
        <taxon>Entamoeba</taxon>
    </lineage>
</organism>
<keyword evidence="2" id="KW-1185">Reference proteome</keyword>
<protein>
    <submittedName>
        <fullName evidence="1">Uncharacterized protein</fullName>
    </submittedName>
</protein>
<gene>
    <name evidence="1" type="ORF">EIN_110300</name>
</gene>
<dbReference type="EMBL" id="KB207005">
    <property type="protein sequence ID" value="ELP86216.1"/>
    <property type="molecule type" value="Genomic_DNA"/>
</dbReference>
<name>A0A0A1U136_ENTIV</name>
<dbReference type="KEGG" id="eiv:EIN_110300"/>
<sequence length="18" mass="2202">SFLEYVTFYLTNRIHKIG</sequence>
<evidence type="ECO:0000313" key="2">
    <source>
        <dbReference type="Proteomes" id="UP000014680"/>
    </source>
</evidence>
<accession>A0A0A1U136</accession>
<evidence type="ECO:0000313" key="1">
    <source>
        <dbReference type="EMBL" id="ELP86216.1"/>
    </source>
</evidence>
<proteinExistence type="predicted"/>
<dbReference type="GeneID" id="14885273"/>
<reference evidence="1 2" key="1">
    <citation type="submission" date="2012-10" db="EMBL/GenBank/DDBJ databases">
        <authorList>
            <person name="Zafar N."/>
            <person name="Inman J."/>
            <person name="Hall N."/>
            <person name="Lorenzi H."/>
            <person name="Caler E."/>
        </authorList>
    </citation>
    <scope>NUCLEOTIDE SEQUENCE [LARGE SCALE GENOMIC DNA]</scope>
    <source>
        <strain evidence="1 2">IP1</strain>
    </source>
</reference>
<dbReference type="AlphaFoldDB" id="A0A0A1U136"/>
<feature type="non-terminal residue" evidence="1">
    <location>
        <position position="1"/>
    </location>
</feature>
<dbReference type="RefSeq" id="XP_004185562.1">
    <property type="nucleotide sequence ID" value="XM_004185514.1"/>
</dbReference>